<evidence type="ECO:0000313" key="2">
    <source>
        <dbReference type="Proteomes" id="UP000198935"/>
    </source>
</evidence>
<name>A0A1H3UQK6_9BACI</name>
<dbReference type="AlphaFoldDB" id="A0A1H3UQK6"/>
<proteinExistence type="predicted"/>
<organism evidence="1 2">
    <name type="scientific">Evansella caseinilytica</name>
    <dbReference type="NCBI Taxonomy" id="1503961"/>
    <lineage>
        <taxon>Bacteria</taxon>
        <taxon>Bacillati</taxon>
        <taxon>Bacillota</taxon>
        <taxon>Bacilli</taxon>
        <taxon>Bacillales</taxon>
        <taxon>Bacillaceae</taxon>
        <taxon>Evansella</taxon>
    </lineage>
</organism>
<sequence>MKPGNQRTDNAESFPFRVQGANSCKAIRFER</sequence>
<keyword evidence="2" id="KW-1185">Reference proteome</keyword>
<dbReference type="Proteomes" id="UP000198935">
    <property type="component" value="Unassembled WGS sequence"/>
</dbReference>
<accession>A0A1H3UQK6</accession>
<dbReference type="EMBL" id="FNPI01000024">
    <property type="protein sequence ID" value="SDZ64331.1"/>
    <property type="molecule type" value="Genomic_DNA"/>
</dbReference>
<reference evidence="2" key="1">
    <citation type="submission" date="2016-10" db="EMBL/GenBank/DDBJ databases">
        <authorList>
            <person name="Varghese N."/>
            <person name="Submissions S."/>
        </authorList>
    </citation>
    <scope>NUCLEOTIDE SEQUENCE [LARGE SCALE GENOMIC DNA]</scope>
    <source>
        <strain evidence="2">SP</strain>
    </source>
</reference>
<gene>
    <name evidence="1" type="ORF">SAMN05421736_12435</name>
</gene>
<evidence type="ECO:0000313" key="1">
    <source>
        <dbReference type="EMBL" id="SDZ64331.1"/>
    </source>
</evidence>
<protein>
    <submittedName>
        <fullName evidence="1">Uncharacterized protein</fullName>
    </submittedName>
</protein>